<sequence length="534" mass="57060">MVDNFKYDHGQKLQRLDPCEICLCIDGEIFCWWKQCDPQSKTSDEYEQDHLADSSPILDHPALGSAAELSTIINAANATNESANGSTRLALADTLSDGGTTAFSSTVALSTPSSHGHDGDATILEPSVRHGSTGHLQDALEGIPQNILSFPQSPPIMMYRPISSGPSIASNPIREDKEQLGARKKEGKGKGVAHKKAKEHKKSPKAQPSKGFDVKRKPTVSIASDALPRKDIGVTESDRSVREKETTEPAHQQPTSQESSVPEPEQFGGYGFGMIHEPEPDHNSLQQRARDRDVPQHYIITSSGHVEMFDDSGTIGGPEMIGSDHQDVLSFDGRVSSPVLEEHGSSVSESAGEDSSGAESDETDESKASDEGGPVAPAIMLTTNVTQGKYSIQSSTTVPSAPPSSVIDILNTTTLETDYGEGTNHSELIYPEVPSEHTQEMAGSSSGSVSHSIISSSTTRSPTESTAENVTQEEPHCVVLGVTYPVGAEVKKVGLCMYCVCEAGPNYDSSPRVSCTRLNCPPLILPDMLDEAGY</sequence>
<dbReference type="OrthoDB" id="8045763at2759"/>
<dbReference type="VEuPathDB" id="VectorBase:ASIS015156"/>
<feature type="compositionally biased region" description="Low complexity" evidence="1">
    <location>
        <begin position="345"/>
        <end position="358"/>
    </location>
</feature>
<dbReference type="OMA" id="AKETHYQ"/>
<feature type="compositionally biased region" description="Low complexity" evidence="1">
    <location>
        <begin position="444"/>
        <end position="466"/>
    </location>
</feature>
<accession>A0A084W675</accession>
<dbReference type="SUPFAM" id="SSF57603">
    <property type="entry name" value="FnI-like domain"/>
    <property type="match status" value="2"/>
</dbReference>
<dbReference type="AlphaFoldDB" id="A0A084W675"/>
<protein>
    <submittedName>
        <fullName evidence="2">AGAP006892-PA-like protein</fullName>
    </submittedName>
</protein>
<feature type="compositionally biased region" description="Basic and acidic residues" evidence="1">
    <location>
        <begin position="276"/>
        <end position="289"/>
    </location>
</feature>
<dbReference type="EMBL" id="KE525307">
    <property type="protein sequence ID" value="KFB45719.1"/>
    <property type="molecule type" value="Genomic_DNA"/>
</dbReference>
<reference evidence="3" key="2">
    <citation type="submission" date="2020-05" db="UniProtKB">
        <authorList>
            <consortium name="EnsemblMetazoa"/>
        </authorList>
    </citation>
    <scope>IDENTIFICATION</scope>
</reference>
<feature type="region of interest" description="Disordered" evidence="1">
    <location>
        <begin position="438"/>
        <end position="471"/>
    </location>
</feature>
<proteinExistence type="predicted"/>
<reference evidence="2 4" key="1">
    <citation type="journal article" date="2014" name="BMC Genomics">
        <title>Genome sequence of Anopheles sinensis provides insight into genetics basis of mosquito competence for malaria parasites.</title>
        <authorList>
            <person name="Zhou D."/>
            <person name="Zhang D."/>
            <person name="Ding G."/>
            <person name="Shi L."/>
            <person name="Hou Q."/>
            <person name="Ye Y."/>
            <person name="Xu Y."/>
            <person name="Zhou H."/>
            <person name="Xiong C."/>
            <person name="Li S."/>
            <person name="Yu J."/>
            <person name="Hong S."/>
            <person name="Yu X."/>
            <person name="Zou P."/>
            <person name="Chen C."/>
            <person name="Chang X."/>
            <person name="Wang W."/>
            <person name="Lv Y."/>
            <person name="Sun Y."/>
            <person name="Ma L."/>
            <person name="Shen B."/>
            <person name="Zhu C."/>
        </authorList>
    </citation>
    <scope>NUCLEOTIDE SEQUENCE [LARGE SCALE GENOMIC DNA]</scope>
</reference>
<dbReference type="EMBL" id="ATLV01020746">
    <property type="status" value="NOT_ANNOTATED_CDS"/>
    <property type="molecule type" value="Genomic_DNA"/>
</dbReference>
<feature type="region of interest" description="Disordered" evidence="1">
    <location>
        <begin position="179"/>
        <end position="289"/>
    </location>
</feature>
<feature type="region of interest" description="Disordered" evidence="1">
    <location>
        <begin position="340"/>
        <end position="375"/>
    </location>
</feature>
<gene>
    <name evidence="2" type="ORF">ZHAS_00013675</name>
</gene>
<dbReference type="EnsemblMetazoa" id="ASIC013675-RA">
    <property type="protein sequence ID" value="ASIC013675-PA"/>
    <property type="gene ID" value="ASIC013675"/>
</dbReference>
<evidence type="ECO:0000313" key="4">
    <source>
        <dbReference type="Proteomes" id="UP000030765"/>
    </source>
</evidence>
<dbReference type="STRING" id="74873.A0A084W675"/>
<feature type="compositionally biased region" description="Basic residues" evidence="1">
    <location>
        <begin position="185"/>
        <end position="204"/>
    </location>
</feature>
<evidence type="ECO:0000313" key="2">
    <source>
        <dbReference type="EMBL" id="KFB45719.1"/>
    </source>
</evidence>
<feature type="compositionally biased region" description="Polar residues" evidence="1">
    <location>
        <begin position="249"/>
        <end position="260"/>
    </location>
</feature>
<feature type="compositionally biased region" description="Basic and acidic residues" evidence="1">
    <location>
        <begin position="227"/>
        <end position="248"/>
    </location>
</feature>
<name>A0A084W675_ANOSI</name>
<evidence type="ECO:0000313" key="3">
    <source>
        <dbReference type="EnsemblMetazoa" id="ASIC013675-PA"/>
    </source>
</evidence>
<dbReference type="Proteomes" id="UP000030765">
    <property type="component" value="Unassembled WGS sequence"/>
</dbReference>
<organism evidence="2">
    <name type="scientific">Anopheles sinensis</name>
    <name type="common">Mosquito</name>
    <dbReference type="NCBI Taxonomy" id="74873"/>
    <lineage>
        <taxon>Eukaryota</taxon>
        <taxon>Metazoa</taxon>
        <taxon>Ecdysozoa</taxon>
        <taxon>Arthropoda</taxon>
        <taxon>Hexapoda</taxon>
        <taxon>Insecta</taxon>
        <taxon>Pterygota</taxon>
        <taxon>Neoptera</taxon>
        <taxon>Endopterygota</taxon>
        <taxon>Diptera</taxon>
        <taxon>Nematocera</taxon>
        <taxon>Culicoidea</taxon>
        <taxon>Culicidae</taxon>
        <taxon>Anophelinae</taxon>
        <taxon>Anopheles</taxon>
    </lineage>
</organism>
<keyword evidence="4" id="KW-1185">Reference proteome</keyword>
<dbReference type="VEuPathDB" id="VectorBase:ASIC013675"/>
<evidence type="ECO:0000256" key="1">
    <source>
        <dbReference type="SAM" id="MobiDB-lite"/>
    </source>
</evidence>